<protein>
    <recommendedName>
        <fullName evidence="12 13">GPI alpha-1,4-mannosyltransferase I, catalytic subunit</fullName>
        <ecNumber evidence="13">2.4.1.-</ecNumber>
    </recommendedName>
    <alternativeName>
        <fullName evidence="13">GPI mannosyltransferase I</fullName>
    </alternativeName>
</protein>
<dbReference type="Proteomes" id="UP000267027">
    <property type="component" value="Unassembled WGS sequence"/>
</dbReference>
<sequence length="227" mass="27076">MLAVHLKIYPIIYLPSIFLHLCRLSARFGVSDLFKQIFSNWKGFAFISVGSFASVVLFFYWIYGEVFLEEFLLYHIKRRDIRHNFSAYFYLLYLIDEEESISKLVGFLAFLPQLFLVVYFSFRYHDDLPFCWFLTTFAFVTYNKVCTSQYFVWYIISLKELVLLITVWFASQGLWLLFAYLFEFQGWHTFECMWAASLVFLLVNTHIMTRLICTYSPPSSSLKVKTE</sequence>
<dbReference type="PANTHER" id="PTHR12886">
    <property type="entry name" value="PIG-M MANNOSYLTRANSFERASE"/>
    <property type="match status" value="1"/>
</dbReference>
<evidence type="ECO:0000256" key="7">
    <source>
        <dbReference type="ARBA" id="ARBA00022692"/>
    </source>
</evidence>
<comment type="similarity">
    <text evidence="3 13">Belongs to the PIGM family.</text>
</comment>
<evidence type="ECO:0000256" key="5">
    <source>
        <dbReference type="ARBA" id="ARBA00022676"/>
    </source>
</evidence>
<keyword evidence="7 13" id="KW-0812">Transmembrane</keyword>
<evidence type="ECO:0000313" key="16">
    <source>
        <dbReference type="WBParaSite" id="ACOC_0000984401-mRNA-1"/>
    </source>
</evidence>
<dbReference type="EC" id="2.4.1.-" evidence="13"/>
<evidence type="ECO:0000256" key="11">
    <source>
        <dbReference type="ARBA" id="ARBA00093408"/>
    </source>
</evidence>
<dbReference type="EMBL" id="UYYA01004363">
    <property type="protein sequence ID" value="VDM61430.1"/>
    <property type="molecule type" value="Genomic_DNA"/>
</dbReference>
<dbReference type="STRING" id="334426.A0A0R3PV36"/>
<dbReference type="UniPathway" id="UPA00196"/>
<evidence type="ECO:0000256" key="8">
    <source>
        <dbReference type="ARBA" id="ARBA00022824"/>
    </source>
</evidence>
<feature type="transmembrane region" description="Helical" evidence="13">
    <location>
        <begin position="132"/>
        <end position="156"/>
    </location>
</feature>
<dbReference type="GO" id="GO:0004376">
    <property type="term" value="F:GPI mannosyltransferase activity"/>
    <property type="evidence" value="ECO:0007669"/>
    <property type="project" value="InterPro"/>
</dbReference>
<dbReference type="Pfam" id="PF05007">
    <property type="entry name" value="Mannosyl_trans"/>
    <property type="match status" value="1"/>
</dbReference>
<evidence type="ECO:0000256" key="12">
    <source>
        <dbReference type="ARBA" id="ARBA00093608"/>
    </source>
</evidence>
<feature type="transmembrane region" description="Helical" evidence="13">
    <location>
        <begin position="43"/>
        <end position="63"/>
    </location>
</feature>
<gene>
    <name evidence="14" type="ORF">ACOC_LOCUS9845</name>
</gene>
<dbReference type="InterPro" id="IPR007704">
    <property type="entry name" value="PIG-M"/>
</dbReference>
<evidence type="ECO:0000256" key="1">
    <source>
        <dbReference type="ARBA" id="ARBA00004477"/>
    </source>
</evidence>
<comment type="pathway">
    <text evidence="2 13">Glycolipid biosynthesis; glycosylphosphatidylinositol-anchor biosynthesis.</text>
</comment>
<dbReference type="GO" id="GO:0005789">
    <property type="term" value="C:endoplasmic reticulum membrane"/>
    <property type="evidence" value="ECO:0007669"/>
    <property type="project" value="UniProtKB-SubCell"/>
</dbReference>
<evidence type="ECO:0000256" key="6">
    <source>
        <dbReference type="ARBA" id="ARBA00022679"/>
    </source>
</evidence>
<accession>A0A0R3PV36</accession>
<keyword evidence="15" id="KW-1185">Reference proteome</keyword>
<name>A0A0R3PV36_ANGCS</name>
<feature type="transmembrane region" description="Helical" evidence="13">
    <location>
        <begin position="194"/>
        <end position="212"/>
    </location>
</feature>
<keyword evidence="5 13" id="KW-0328">Glycosyltransferase</keyword>
<reference evidence="14 15" key="2">
    <citation type="submission" date="2018-11" db="EMBL/GenBank/DDBJ databases">
        <authorList>
            <consortium name="Pathogen Informatics"/>
        </authorList>
    </citation>
    <scope>NUCLEOTIDE SEQUENCE [LARGE SCALE GENOMIC DNA]</scope>
    <source>
        <strain evidence="14 15">Costa Rica</strain>
    </source>
</reference>
<keyword evidence="9 13" id="KW-1133">Transmembrane helix</keyword>
<comment type="subcellular location">
    <subcellularLocation>
        <location evidence="1 13">Endoplasmic reticulum membrane</location>
        <topology evidence="1 13">Multi-pass membrane protein</topology>
    </subcellularLocation>
</comment>
<evidence type="ECO:0000256" key="2">
    <source>
        <dbReference type="ARBA" id="ARBA00004687"/>
    </source>
</evidence>
<dbReference type="PANTHER" id="PTHR12886:SF0">
    <property type="entry name" value="GPI MANNOSYLTRANSFERASE 1"/>
    <property type="match status" value="1"/>
</dbReference>
<dbReference type="OrthoDB" id="1741594at2759"/>
<feature type="transmembrane region" description="Helical" evidence="13">
    <location>
        <begin position="6"/>
        <end position="22"/>
    </location>
</feature>
<evidence type="ECO:0000256" key="4">
    <source>
        <dbReference type="ARBA" id="ARBA00022502"/>
    </source>
</evidence>
<proteinExistence type="inferred from homology"/>
<feature type="transmembrane region" description="Helical" evidence="13">
    <location>
        <begin position="101"/>
        <end position="120"/>
    </location>
</feature>
<keyword evidence="8 13" id="KW-0256">Endoplasmic reticulum</keyword>
<evidence type="ECO:0000256" key="3">
    <source>
        <dbReference type="ARBA" id="ARBA00011071"/>
    </source>
</evidence>
<reference evidence="16" key="1">
    <citation type="submission" date="2017-02" db="UniProtKB">
        <authorList>
            <consortium name="WormBaseParasite"/>
        </authorList>
    </citation>
    <scope>IDENTIFICATION</scope>
</reference>
<keyword evidence="4 13" id="KW-0337">GPI-anchor biosynthesis</keyword>
<dbReference type="GO" id="GO:0006506">
    <property type="term" value="P:GPI anchor biosynthetic process"/>
    <property type="evidence" value="ECO:0007669"/>
    <property type="project" value="UniProtKB-UniPathway"/>
</dbReference>
<dbReference type="WBParaSite" id="ACOC_0000984401-mRNA-1">
    <property type="protein sequence ID" value="ACOC_0000984401-mRNA-1"/>
    <property type="gene ID" value="ACOC_0000984401"/>
</dbReference>
<keyword evidence="6 13" id="KW-0808">Transferase</keyword>
<keyword evidence="10 13" id="KW-0472">Membrane</keyword>
<evidence type="ECO:0000313" key="15">
    <source>
        <dbReference type="Proteomes" id="UP000267027"/>
    </source>
</evidence>
<comment type="function">
    <text evidence="11 13">Catalytic subunit of the glycosylphosphatidylinositol-mannosyltransferase I complex which catalyzes the transfer of the first mannose, via an alpha-1,4 bond from a dolichol-phosphate-mannose (Dol-P-Man) to the glucosaminyl acyl phosphatidylinositol (GlcN-(acyl)PI) intermediate to generate alpha-D-Man-(1-&gt;4)-alpha-D-GlcN-(1-&gt;6)-(1-radyl,2-acyl-sn-glycero-3-phospho)-2-acyl-inositol and participates in the sixth step of the glycosylphosphatidylinositol-anchor biosynthesis.</text>
</comment>
<dbReference type="AlphaFoldDB" id="A0A0R3PV36"/>
<dbReference type="GO" id="GO:1990529">
    <property type="term" value="C:glycosylphosphatidylinositol-mannosyltransferase I complex"/>
    <property type="evidence" value="ECO:0007669"/>
    <property type="project" value="TreeGrafter"/>
</dbReference>
<evidence type="ECO:0000313" key="14">
    <source>
        <dbReference type="EMBL" id="VDM61430.1"/>
    </source>
</evidence>
<evidence type="ECO:0000256" key="10">
    <source>
        <dbReference type="ARBA" id="ARBA00023136"/>
    </source>
</evidence>
<evidence type="ECO:0000256" key="13">
    <source>
        <dbReference type="RuleBase" id="RU365064"/>
    </source>
</evidence>
<dbReference type="GO" id="GO:0051751">
    <property type="term" value="F:alpha-1,4-mannosyltransferase activity"/>
    <property type="evidence" value="ECO:0007669"/>
    <property type="project" value="InterPro"/>
</dbReference>
<feature type="transmembrane region" description="Helical" evidence="13">
    <location>
        <begin position="162"/>
        <end position="182"/>
    </location>
</feature>
<evidence type="ECO:0000256" key="9">
    <source>
        <dbReference type="ARBA" id="ARBA00022989"/>
    </source>
</evidence>
<organism evidence="16">
    <name type="scientific">Angiostrongylus costaricensis</name>
    <name type="common">Nematode worm</name>
    <dbReference type="NCBI Taxonomy" id="334426"/>
    <lineage>
        <taxon>Eukaryota</taxon>
        <taxon>Metazoa</taxon>
        <taxon>Ecdysozoa</taxon>
        <taxon>Nematoda</taxon>
        <taxon>Chromadorea</taxon>
        <taxon>Rhabditida</taxon>
        <taxon>Rhabditina</taxon>
        <taxon>Rhabditomorpha</taxon>
        <taxon>Strongyloidea</taxon>
        <taxon>Metastrongylidae</taxon>
        <taxon>Angiostrongylus</taxon>
    </lineage>
</organism>
<comment type="caution">
    <text evidence="13">Lacks conserved residue(s) required for the propagation of feature annotation.</text>
</comment>